<dbReference type="STRING" id="1429043.X474_08020"/>
<evidence type="ECO:0008006" key="3">
    <source>
        <dbReference type="Google" id="ProtNLM"/>
    </source>
</evidence>
<gene>
    <name evidence="1" type="ORF">X474_08020</name>
</gene>
<reference evidence="1 2" key="1">
    <citation type="submission" date="2013-11" db="EMBL/GenBank/DDBJ databases">
        <title>Metagenomic analysis of a methanogenic consortium involved in long chain n-alkane degradation.</title>
        <authorList>
            <person name="Davidova I.A."/>
            <person name="Callaghan A.V."/>
            <person name="Wawrik B."/>
            <person name="Pruitt S."/>
            <person name="Marks C."/>
            <person name="Duncan K.E."/>
            <person name="Suflita J.M."/>
        </authorList>
    </citation>
    <scope>NUCLEOTIDE SEQUENCE [LARGE SCALE GENOMIC DNA]</scope>
    <source>
        <strain evidence="1 2">SPR</strain>
    </source>
</reference>
<organism evidence="1 2">
    <name type="scientific">Dethiosulfatarculus sandiegensis</name>
    <dbReference type="NCBI Taxonomy" id="1429043"/>
    <lineage>
        <taxon>Bacteria</taxon>
        <taxon>Pseudomonadati</taxon>
        <taxon>Thermodesulfobacteriota</taxon>
        <taxon>Desulfarculia</taxon>
        <taxon>Desulfarculales</taxon>
        <taxon>Desulfarculaceae</taxon>
        <taxon>Dethiosulfatarculus</taxon>
    </lineage>
</organism>
<protein>
    <recommendedName>
        <fullName evidence="3">DUF4928 domain-containing protein</fullName>
    </recommendedName>
</protein>
<dbReference type="OrthoDB" id="4351134at2"/>
<evidence type="ECO:0000313" key="1">
    <source>
        <dbReference type="EMBL" id="KIX14536.1"/>
    </source>
</evidence>
<dbReference type="PATRIC" id="fig|1429043.3.peg.1697"/>
<name>A0A0D2JFU1_9BACT</name>
<dbReference type="Pfam" id="PF16280">
    <property type="entry name" value="DUF4928"/>
    <property type="match status" value="1"/>
</dbReference>
<sequence length="309" mass="34098">MDNTLLKLEQLRDREKMRSKGPLCVALHVTRVAIERGLPIDVDQQFTSGGGQIKGLGKGRVQSILKGYGITRVLAAEGGRTSRGSIGIMKSYVAFLNELNKVGPVDLNVIESWWVEQVKVFFASKPFKLKYDTAKSYRAIISDLLTQAERRQNQGSGTMWVGTLLQHLVGAKIDSLLGKGEVQHHGASVADSPTGRPGDFLIDDISIHVTAAPGEVLIRKCADNINSNFRPVIITLPKKITVAEELAAQNGLENRIDVFDIEQFLAANVYELSRFSRANRKVTIKEIVENYNHIVTECESDPGLKIDFA</sequence>
<keyword evidence="2" id="KW-1185">Reference proteome</keyword>
<dbReference type="InterPro" id="IPR032564">
    <property type="entry name" value="DUF4928"/>
</dbReference>
<evidence type="ECO:0000313" key="2">
    <source>
        <dbReference type="Proteomes" id="UP000032233"/>
    </source>
</evidence>
<accession>A0A0D2JFU1</accession>
<dbReference type="Proteomes" id="UP000032233">
    <property type="component" value="Unassembled WGS sequence"/>
</dbReference>
<dbReference type="RefSeq" id="WP_044347788.1">
    <property type="nucleotide sequence ID" value="NZ_AZAC01000010.1"/>
</dbReference>
<dbReference type="EMBL" id="AZAC01000010">
    <property type="protein sequence ID" value="KIX14536.1"/>
    <property type="molecule type" value="Genomic_DNA"/>
</dbReference>
<dbReference type="AlphaFoldDB" id="A0A0D2JFU1"/>
<proteinExistence type="predicted"/>
<dbReference type="InParanoid" id="A0A0D2JFU1"/>
<comment type="caution">
    <text evidence="1">The sequence shown here is derived from an EMBL/GenBank/DDBJ whole genome shotgun (WGS) entry which is preliminary data.</text>
</comment>